<feature type="domain" description="DUF5615" evidence="1">
    <location>
        <begin position="9"/>
        <end position="104"/>
    </location>
</feature>
<name>A0A329QNK2_9ACTN</name>
<dbReference type="Pfam" id="PF18480">
    <property type="entry name" value="DUF5615"/>
    <property type="match status" value="1"/>
</dbReference>
<sequence>MPSELTALRFLLDEHYPAWLADDLTADGIDAVALTTHRPELRGVDDQRVLQAAVAESRVVVTEDVTTFSAAIAAGPDHVGVIYCHHARFPRTRPGLNRLHKAITALVADPPDGLGEHPVVWWLAA</sequence>
<evidence type="ECO:0000259" key="1">
    <source>
        <dbReference type="Pfam" id="PF18480"/>
    </source>
</evidence>
<comment type="caution">
    <text evidence="2">The sequence shown here is derived from an EMBL/GenBank/DDBJ whole genome shotgun (WGS) entry which is preliminary data.</text>
</comment>
<reference evidence="2 3" key="1">
    <citation type="submission" date="2018-06" db="EMBL/GenBank/DDBJ databases">
        <title>Phytoactinopolyspora halophila sp. nov., a novel halophilic actinomycete isolated from a saline soil in China.</title>
        <authorList>
            <person name="Tang S.-K."/>
        </authorList>
    </citation>
    <scope>NUCLEOTIDE SEQUENCE [LARGE SCALE GENOMIC DNA]</scope>
    <source>
        <strain evidence="2 3">YIM 96934</strain>
    </source>
</reference>
<accession>A0A329QNK2</accession>
<dbReference type="AlphaFoldDB" id="A0A329QNK2"/>
<dbReference type="OrthoDB" id="5071614at2"/>
<dbReference type="EMBL" id="QMIG01000011">
    <property type="protein sequence ID" value="RAW13746.1"/>
    <property type="molecule type" value="Genomic_DNA"/>
</dbReference>
<dbReference type="RefSeq" id="WP_112258589.1">
    <property type="nucleotide sequence ID" value="NZ_QMIG01000011.1"/>
</dbReference>
<dbReference type="InterPro" id="IPR041049">
    <property type="entry name" value="DUF5615"/>
</dbReference>
<keyword evidence="3" id="KW-1185">Reference proteome</keyword>
<evidence type="ECO:0000313" key="2">
    <source>
        <dbReference type="EMBL" id="RAW13746.1"/>
    </source>
</evidence>
<proteinExistence type="predicted"/>
<protein>
    <recommendedName>
        <fullName evidence="1">DUF5615 domain-containing protein</fullName>
    </recommendedName>
</protein>
<gene>
    <name evidence="2" type="ORF">DPM12_12110</name>
</gene>
<evidence type="ECO:0000313" key="3">
    <source>
        <dbReference type="Proteomes" id="UP000250462"/>
    </source>
</evidence>
<dbReference type="Proteomes" id="UP000250462">
    <property type="component" value="Unassembled WGS sequence"/>
</dbReference>
<organism evidence="2 3">
    <name type="scientific">Phytoactinopolyspora halophila</name>
    <dbReference type="NCBI Taxonomy" id="1981511"/>
    <lineage>
        <taxon>Bacteria</taxon>
        <taxon>Bacillati</taxon>
        <taxon>Actinomycetota</taxon>
        <taxon>Actinomycetes</taxon>
        <taxon>Jiangellales</taxon>
        <taxon>Jiangellaceae</taxon>
        <taxon>Phytoactinopolyspora</taxon>
    </lineage>
</organism>